<keyword evidence="3" id="KW-1185">Reference proteome</keyword>
<keyword evidence="1" id="KW-1133">Transmembrane helix</keyword>
<organism evidence="2 3">
    <name type="scientific">Panicum miliaceum</name>
    <name type="common">Proso millet</name>
    <name type="synonym">Broomcorn millet</name>
    <dbReference type="NCBI Taxonomy" id="4540"/>
    <lineage>
        <taxon>Eukaryota</taxon>
        <taxon>Viridiplantae</taxon>
        <taxon>Streptophyta</taxon>
        <taxon>Embryophyta</taxon>
        <taxon>Tracheophyta</taxon>
        <taxon>Spermatophyta</taxon>
        <taxon>Magnoliopsida</taxon>
        <taxon>Liliopsida</taxon>
        <taxon>Poales</taxon>
        <taxon>Poaceae</taxon>
        <taxon>PACMAD clade</taxon>
        <taxon>Panicoideae</taxon>
        <taxon>Panicodae</taxon>
        <taxon>Paniceae</taxon>
        <taxon>Panicinae</taxon>
        <taxon>Panicum</taxon>
        <taxon>Panicum sect. Panicum</taxon>
    </lineage>
</organism>
<evidence type="ECO:0000256" key="1">
    <source>
        <dbReference type="SAM" id="Phobius"/>
    </source>
</evidence>
<reference evidence="3" key="1">
    <citation type="journal article" date="2019" name="Nat. Commun.">
        <title>The genome of broomcorn millet.</title>
        <authorList>
            <person name="Zou C."/>
            <person name="Miki D."/>
            <person name="Li D."/>
            <person name="Tang Q."/>
            <person name="Xiao L."/>
            <person name="Rajput S."/>
            <person name="Deng P."/>
            <person name="Jia W."/>
            <person name="Huang R."/>
            <person name="Zhang M."/>
            <person name="Sun Y."/>
            <person name="Hu J."/>
            <person name="Fu X."/>
            <person name="Schnable P.S."/>
            <person name="Li F."/>
            <person name="Zhang H."/>
            <person name="Feng B."/>
            <person name="Zhu X."/>
            <person name="Liu R."/>
            <person name="Schnable J.C."/>
            <person name="Zhu J.-K."/>
            <person name="Zhang H."/>
        </authorList>
    </citation>
    <scope>NUCLEOTIDE SEQUENCE [LARGE SCALE GENOMIC DNA]</scope>
</reference>
<feature type="transmembrane region" description="Helical" evidence="1">
    <location>
        <begin position="33"/>
        <end position="57"/>
    </location>
</feature>
<comment type="caution">
    <text evidence="2">The sequence shown here is derived from an EMBL/GenBank/DDBJ whole genome shotgun (WGS) entry which is preliminary data.</text>
</comment>
<dbReference type="EMBL" id="PQIB02000009">
    <property type="protein sequence ID" value="RLM98964.1"/>
    <property type="molecule type" value="Genomic_DNA"/>
</dbReference>
<gene>
    <name evidence="2" type="ORF">C2845_PM06G17250</name>
</gene>
<evidence type="ECO:0000313" key="3">
    <source>
        <dbReference type="Proteomes" id="UP000275267"/>
    </source>
</evidence>
<sequence>MEISENRSFIVSGVVPSSAALLYPVSSKPPPRWLYLFTLFVFSASSLEYYSMGFYFLPPRCLTRIFERAKLPLPQLLAADPTSAFRPDK</sequence>
<dbReference type="Proteomes" id="UP000275267">
    <property type="component" value="Unassembled WGS sequence"/>
</dbReference>
<accession>A0A3L6RAT5</accession>
<keyword evidence="1" id="KW-0472">Membrane</keyword>
<protein>
    <submittedName>
        <fullName evidence="2">Uncharacterized protein</fullName>
    </submittedName>
</protein>
<keyword evidence="1" id="KW-0812">Transmembrane</keyword>
<proteinExistence type="predicted"/>
<name>A0A3L6RAT5_PANMI</name>
<evidence type="ECO:0000313" key="2">
    <source>
        <dbReference type="EMBL" id="RLM98964.1"/>
    </source>
</evidence>
<dbReference type="AlphaFoldDB" id="A0A3L6RAT5"/>